<organism evidence="1 2">
    <name type="scientific">Eumeta variegata</name>
    <name type="common">Bagworm moth</name>
    <name type="synonym">Eumeta japonica</name>
    <dbReference type="NCBI Taxonomy" id="151549"/>
    <lineage>
        <taxon>Eukaryota</taxon>
        <taxon>Metazoa</taxon>
        <taxon>Ecdysozoa</taxon>
        <taxon>Arthropoda</taxon>
        <taxon>Hexapoda</taxon>
        <taxon>Insecta</taxon>
        <taxon>Pterygota</taxon>
        <taxon>Neoptera</taxon>
        <taxon>Endopterygota</taxon>
        <taxon>Lepidoptera</taxon>
        <taxon>Glossata</taxon>
        <taxon>Ditrysia</taxon>
        <taxon>Tineoidea</taxon>
        <taxon>Psychidae</taxon>
        <taxon>Oiketicinae</taxon>
        <taxon>Eumeta</taxon>
    </lineage>
</organism>
<dbReference type="Proteomes" id="UP000299102">
    <property type="component" value="Unassembled WGS sequence"/>
</dbReference>
<evidence type="ECO:0000313" key="2">
    <source>
        <dbReference type="Proteomes" id="UP000299102"/>
    </source>
</evidence>
<dbReference type="AlphaFoldDB" id="A0A4C1ZUS3"/>
<proteinExistence type="predicted"/>
<comment type="caution">
    <text evidence="1">The sequence shown here is derived from an EMBL/GenBank/DDBJ whole genome shotgun (WGS) entry which is preliminary data.</text>
</comment>
<keyword evidence="2" id="KW-1185">Reference proteome</keyword>
<reference evidence="1 2" key="1">
    <citation type="journal article" date="2019" name="Commun. Biol.">
        <title>The bagworm genome reveals a unique fibroin gene that provides high tensile strength.</title>
        <authorList>
            <person name="Kono N."/>
            <person name="Nakamura H."/>
            <person name="Ohtoshi R."/>
            <person name="Tomita M."/>
            <person name="Numata K."/>
            <person name="Arakawa K."/>
        </authorList>
    </citation>
    <scope>NUCLEOTIDE SEQUENCE [LARGE SCALE GENOMIC DNA]</scope>
</reference>
<evidence type="ECO:0000313" key="1">
    <source>
        <dbReference type="EMBL" id="GBP90854.1"/>
    </source>
</evidence>
<sequence>MCPNLHVPVYCTRRSSWRPMEVSHEPKARLRSKMIAFSVTLSPLLRRDLCLYSDRLGSDVRIGAEIVVEAAVEVGVENKSRIGYEDSI</sequence>
<protein>
    <submittedName>
        <fullName evidence="1">Uncharacterized protein</fullName>
    </submittedName>
</protein>
<name>A0A4C1ZUS3_EUMVA</name>
<accession>A0A4C1ZUS3</accession>
<dbReference type="EMBL" id="BGZK01002119">
    <property type="protein sequence ID" value="GBP90854.1"/>
    <property type="molecule type" value="Genomic_DNA"/>
</dbReference>
<gene>
    <name evidence="1" type="ORF">EVAR_102506_1</name>
</gene>